<comment type="cofactor">
    <cofactor evidence="16 17">
        <name>heme</name>
        <dbReference type="ChEBI" id="CHEBI:30413"/>
    </cofactor>
</comment>
<keyword evidence="5 16" id="KW-0288">FMN</keyword>
<dbReference type="GO" id="GO:0003958">
    <property type="term" value="F:NADPH-hemoprotein reductase activity"/>
    <property type="evidence" value="ECO:0007669"/>
    <property type="project" value="UniProtKB-UniRule"/>
</dbReference>
<dbReference type="PRINTS" id="PR00371">
    <property type="entry name" value="FPNCR"/>
</dbReference>
<dbReference type="InterPro" id="IPR023173">
    <property type="entry name" value="NADPH_Cyt_P450_Rdtase_alpha"/>
</dbReference>
<keyword evidence="7 16" id="KW-0274">FAD</keyword>
<feature type="compositionally biased region" description="Low complexity" evidence="18">
    <location>
        <begin position="476"/>
        <end position="488"/>
    </location>
</feature>
<dbReference type="AlphaFoldDB" id="A0A1H1TWV3"/>
<keyword evidence="11 16" id="KW-0408">Iron</keyword>
<dbReference type="Gene3D" id="3.40.50.80">
    <property type="entry name" value="Nucleotide-binding domain of ferredoxin-NADP reductase (FNR) module"/>
    <property type="match status" value="1"/>
</dbReference>
<dbReference type="PROSITE" id="PS50902">
    <property type="entry name" value="FLAVODOXIN_LIKE"/>
    <property type="match status" value="1"/>
</dbReference>
<evidence type="ECO:0000256" key="18">
    <source>
        <dbReference type="SAM" id="MobiDB-lite"/>
    </source>
</evidence>
<dbReference type="Pfam" id="PF00175">
    <property type="entry name" value="NAD_binding_1"/>
    <property type="match status" value="1"/>
</dbReference>
<dbReference type="SUPFAM" id="SSF63380">
    <property type="entry name" value="Riboflavin synthase domain-like"/>
    <property type="match status" value="1"/>
</dbReference>
<evidence type="ECO:0000256" key="8">
    <source>
        <dbReference type="ARBA" id="ARBA00022857"/>
    </source>
</evidence>
<dbReference type="GO" id="GO:0020037">
    <property type="term" value="F:heme binding"/>
    <property type="evidence" value="ECO:0007669"/>
    <property type="project" value="UniProtKB-UniRule"/>
</dbReference>
<keyword evidence="10 16" id="KW-0560">Oxidoreductase</keyword>
<dbReference type="EMBL" id="LT629750">
    <property type="protein sequence ID" value="SDS64604.1"/>
    <property type="molecule type" value="Genomic_DNA"/>
</dbReference>
<evidence type="ECO:0000256" key="7">
    <source>
        <dbReference type="ARBA" id="ARBA00022827"/>
    </source>
</evidence>
<dbReference type="InterPro" id="IPR029039">
    <property type="entry name" value="Flavoprotein-like_sf"/>
</dbReference>
<dbReference type="SUPFAM" id="SSF52218">
    <property type="entry name" value="Flavoproteins"/>
    <property type="match status" value="1"/>
</dbReference>
<keyword evidence="12 16" id="KW-0503">Monooxygenase</keyword>
<evidence type="ECO:0000256" key="10">
    <source>
        <dbReference type="ARBA" id="ARBA00023002"/>
    </source>
</evidence>
<evidence type="ECO:0000313" key="22">
    <source>
        <dbReference type="Proteomes" id="UP000243904"/>
    </source>
</evidence>
<dbReference type="InterPro" id="IPR001709">
    <property type="entry name" value="Flavoprot_Pyr_Nucl_cyt_Rdtase"/>
</dbReference>
<keyword evidence="3 16" id="KW-0349">Heme</keyword>
<dbReference type="GO" id="GO:0005829">
    <property type="term" value="C:cytosol"/>
    <property type="evidence" value="ECO:0007669"/>
    <property type="project" value="TreeGrafter"/>
</dbReference>
<dbReference type="InterPro" id="IPR017972">
    <property type="entry name" value="Cyt_P450_CS"/>
</dbReference>
<evidence type="ECO:0000256" key="16">
    <source>
        <dbReference type="PIRNR" id="PIRNR000209"/>
    </source>
</evidence>
<comment type="similarity">
    <text evidence="1 16">In the N-terminal section; belongs to the cytochrome P450 family.</text>
</comment>
<dbReference type="SUPFAM" id="SSF52343">
    <property type="entry name" value="Ferredoxin reductase-like, C-terminal NADP-linked domain"/>
    <property type="match status" value="1"/>
</dbReference>
<dbReference type="InterPro" id="IPR003097">
    <property type="entry name" value="CysJ-like_FAD-binding"/>
</dbReference>
<dbReference type="GO" id="GO:0050660">
    <property type="term" value="F:flavin adenine dinucleotide binding"/>
    <property type="evidence" value="ECO:0007669"/>
    <property type="project" value="TreeGrafter"/>
</dbReference>
<dbReference type="Gene3D" id="2.40.30.10">
    <property type="entry name" value="Translation factors"/>
    <property type="match status" value="1"/>
</dbReference>
<gene>
    <name evidence="21" type="ORF">SAMN05444158_2714</name>
</gene>
<dbReference type="CDD" id="cd06206">
    <property type="entry name" value="bifunctional_CYPOR"/>
    <property type="match status" value="1"/>
</dbReference>
<dbReference type="InterPro" id="IPR001433">
    <property type="entry name" value="OxRdtase_FAD/NAD-bd"/>
</dbReference>
<evidence type="ECO:0000256" key="4">
    <source>
        <dbReference type="ARBA" id="ARBA00022630"/>
    </source>
</evidence>
<dbReference type="InterPro" id="IPR039261">
    <property type="entry name" value="FNR_nucleotide-bd"/>
</dbReference>
<evidence type="ECO:0000256" key="2">
    <source>
        <dbReference type="ARBA" id="ARBA00022448"/>
    </source>
</evidence>
<comment type="cofactor">
    <cofactor evidence="16">
        <name>FAD</name>
        <dbReference type="ChEBI" id="CHEBI:57692"/>
    </cofactor>
    <cofactor evidence="16">
        <name>FMN</name>
        <dbReference type="ChEBI" id="CHEBI:58210"/>
    </cofactor>
</comment>
<evidence type="ECO:0000256" key="12">
    <source>
        <dbReference type="ARBA" id="ARBA00023033"/>
    </source>
</evidence>
<name>A0A1H1TWV3_9BRAD</name>
<feature type="domain" description="FAD-binding FR-type" evidence="20">
    <location>
        <begin position="679"/>
        <end position="921"/>
    </location>
</feature>
<evidence type="ECO:0000256" key="5">
    <source>
        <dbReference type="ARBA" id="ARBA00022643"/>
    </source>
</evidence>
<comment type="catalytic activity">
    <reaction evidence="16">
        <text>an organic molecule + reduced [NADPH--hemoprotein reductase] + O2 = an alcohol + oxidized [NADPH--hemoprotein reductase] + H2O + H(+)</text>
        <dbReference type="Rhea" id="RHEA:17149"/>
        <dbReference type="Rhea" id="RHEA-COMP:11964"/>
        <dbReference type="Rhea" id="RHEA-COMP:11965"/>
        <dbReference type="ChEBI" id="CHEBI:15377"/>
        <dbReference type="ChEBI" id="CHEBI:15378"/>
        <dbReference type="ChEBI" id="CHEBI:15379"/>
        <dbReference type="ChEBI" id="CHEBI:30879"/>
        <dbReference type="ChEBI" id="CHEBI:57618"/>
        <dbReference type="ChEBI" id="CHEBI:58210"/>
        <dbReference type="ChEBI" id="CHEBI:142491"/>
        <dbReference type="EC" id="1.14.14.1"/>
    </reaction>
</comment>
<feature type="domain" description="Flavodoxin-like" evidence="19">
    <location>
        <begin position="499"/>
        <end position="639"/>
    </location>
</feature>
<dbReference type="PROSITE" id="PS51384">
    <property type="entry name" value="FAD_FR"/>
    <property type="match status" value="1"/>
</dbReference>
<evidence type="ECO:0000256" key="1">
    <source>
        <dbReference type="ARBA" id="ARBA00010018"/>
    </source>
</evidence>
<dbReference type="Pfam" id="PF00258">
    <property type="entry name" value="Flavodoxin_1"/>
    <property type="match status" value="1"/>
</dbReference>
<sequence length="1078" mass="118212">MASTNRLSPIPHPPTKPVVGNMLSLDSTAPVQNLARLARELGPIFWLDMMGAPIVIVSGHDLVEELSDEKRFDKAVRGPLRRVRAVGGDGLFTADTSEPNWSKAHNILLQPFGNRAMQSYHPSMVDIAEQLVKKWERLNADDEIDVVHDMTALTLDTIGLCGFDYRFNSFYRRDYHPFVASLVRSLETIMMIRGLPLENLWMQKRRRDLAADVAFMNKMVDEIIAERRRSTDIAEGKKDMLGAMMTGVDRATGEQLDDVNIRYQINTFLIAGHETTSGLLSCTLYALLKHPEVLRKAYEEVDRVLGPDVNVRPTYQQVTQLTYITQILKEALRLWPPAPAYGISPLKDETIGGKYRLKKNTFITVLVLALHRDPSVWGPNPDAFDPENFSRETEAARPVNAWKPFGNGQRACIGRGFAMHEAALAIGMILQRFKLIDVNRYQMVLKETLTIKPDGFKIKVRPRTDRDGGTYGGAPSGAAVASAPTAPRARTRPGHNTPLLVLYGSNLGTAEELATRVADLAEVNGFATKLAPLDDFVGKLPGQGGVLIFCASYNGAPPDNATQFIKWLGSDLPKGDFAKVRYAVFGCGNSDWAATYQSVPRFIDEQLAAHGARSVYTRGEGDARSDLDGQFESWFAAAAPAATKEFGLDSNFSRSADDEPLYTVEPVAPSAVNTIVTQGGISPMKVLANAELQNKAGVNASDRSTRHIEVQLPPGTTYRVGDHLSVVPRNDPVLVDSIARRFGFLPADQIRLQVAEGRRAQLPVGDAVSVGRLLTEFVELQQVATRKQIQIMSEHTRCPMTKPKLLAFVGDDAASTERYRAEILGKRKSVFDLLEEHPACELPFHAFLEMLSLLAPRYYSISSSPAGEPARCSITSAVVVAPASSGRGIYKGVCSNYLAGRRTGDTIHATVRETKAGFRLPDDPSAPIIMIGPGTGLAPFRGFLQERSALKATGAALGPAMLFFGCRHPDQDYLYEDELKAFAAEGITDLRVAFSRGDGPKTYVQHLVAAEKDRVWALIEQGAIIYVCGDGGKMEPDVKAALVAIYRERSGADADTAQRWIDDLGAKNRYVLDVWAGG</sequence>
<evidence type="ECO:0000256" key="11">
    <source>
        <dbReference type="ARBA" id="ARBA00023004"/>
    </source>
</evidence>
<feature type="binding site" description="axial binding residue" evidence="17">
    <location>
        <position position="412"/>
    </location>
    <ligand>
        <name>heme</name>
        <dbReference type="ChEBI" id="CHEBI:30413"/>
    </ligand>
    <ligandPart>
        <name>Fe</name>
        <dbReference type="ChEBI" id="CHEBI:18248"/>
    </ligandPart>
</feature>
<dbReference type="GO" id="GO:0019344">
    <property type="term" value="P:cysteine biosynthetic process"/>
    <property type="evidence" value="ECO:0007669"/>
    <property type="project" value="UniProtKB-KW"/>
</dbReference>
<dbReference type="PROSITE" id="PS00086">
    <property type="entry name" value="CYTOCHROME_P450"/>
    <property type="match status" value="1"/>
</dbReference>
<keyword evidence="22" id="KW-1185">Reference proteome</keyword>
<proteinExistence type="inferred from homology"/>
<dbReference type="InterPro" id="IPR017938">
    <property type="entry name" value="Riboflavin_synthase-like_b-brl"/>
</dbReference>
<dbReference type="InterPro" id="IPR008254">
    <property type="entry name" value="Flavodoxin/NO_synth"/>
</dbReference>
<dbReference type="InterPro" id="IPR023206">
    <property type="entry name" value="Bifunctional_P450_P450_red"/>
</dbReference>
<dbReference type="FunFam" id="3.40.50.80:FF:000001">
    <property type="entry name" value="NADPH--cytochrome P450 reductase 1"/>
    <property type="match status" value="1"/>
</dbReference>
<dbReference type="SUPFAM" id="SSF48264">
    <property type="entry name" value="Cytochrome P450"/>
    <property type="match status" value="1"/>
</dbReference>
<evidence type="ECO:0000256" key="15">
    <source>
        <dbReference type="ARBA" id="ARBA00052219"/>
    </source>
</evidence>
<dbReference type="InterPro" id="IPR017927">
    <property type="entry name" value="FAD-bd_FR_type"/>
</dbReference>
<comment type="catalytic activity">
    <reaction evidence="15">
        <text>hydrogen sulfide + 3 NADP(+) + 3 H2O = sulfite + 3 NADPH + 4 H(+)</text>
        <dbReference type="Rhea" id="RHEA:13801"/>
        <dbReference type="ChEBI" id="CHEBI:15377"/>
        <dbReference type="ChEBI" id="CHEBI:15378"/>
        <dbReference type="ChEBI" id="CHEBI:17359"/>
        <dbReference type="ChEBI" id="CHEBI:29919"/>
        <dbReference type="ChEBI" id="CHEBI:57783"/>
        <dbReference type="ChEBI" id="CHEBI:58349"/>
        <dbReference type="EC" id="1.8.1.2"/>
    </reaction>
</comment>
<feature type="region of interest" description="Disordered" evidence="18">
    <location>
        <begin position="462"/>
        <end position="494"/>
    </location>
</feature>
<evidence type="ECO:0000259" key="20">
    <source>
        <dbReference type="PROSITE" id="PS51384"/>
    </source>
</evidence>
<dbReference type="FunFam" id="1.10.630.10:FF:000040">
    <property type="entry name" value="Bifunctional cytochrome P450/NADPH--P450 reductase"/>
    <property type="match status" value="1"/>
</dbReference>
<dbReference type="InterPro" id="IPR001094">
    <property type="entry name" value="Flavdoxin-like"/>
</dbReference>
<dbReference type="Gene3D" id="3.40.50.360">
    <property type="match status" value="1"/>
</dbReference>
<reference evidence="22" key="1">
    <citation type="submission" date="2016-10" db="EMBL/GenBank/DDBJ databases">
        <authorList>
            <person name="Varghese N."/>
            <person name="Submissions S."/>
        </authorList>
    </citation>
    <scope>NUCLEOTIDE SEQUENCE [LARGE SCALE GENOMIC DNA]</scope>
    <source>
        <strain evidence="22">GAS369</strain>
    </source>
</reference>
<dbReference type="Pfam" id="PF00067">
    <property type="entry name" value="p450"/>
    <property type="match status" value="1"/>
</dbReference>
<dbReference type="GO" id="GO:0004783">
    <property type="term" value="F:sulfite reductase (NADPH) activity"/>
    <property type="evidence" value="ECO:0007669"/>
    <property type="project" value="UniProtKB-EC"/>
</dbReference>
<keyword evidence="2 16" id="KW-0813">Transport</keyword>
<dbReference type="PIRSF" id="PIRSF000209">
    <property type="entry name" value="Bifunctional_P450_P450R"/>
    <property type="match status" value="1"/>
</dbReference>
<evidence type="ECO:0000259" key="19">
    <source>
        <dbReference type="PROSITE" id="PS50902"/>
    </source>
</evidence>
<keyword evidence="13" id="KW-0198">Cysteine biosynthesis</keyword>
<comment type="catalytic activity">
    <reaction evidence="14 16">
        <text>2 oxidized [cytochrome P450] + NADPH = 2 reduced [cytochrome P450] + NADP(+) + H(+)</text>
        <dbReference type="Rhea" id="RHEA:24040"/>
        <dbReference type="Rhea" id="RHEA-COMP:14627"/>
        <dbReference type="Rhea" id="RHEA-COMP:14628"/>
        <dbReference type="ChEBI" id="CHEBI:15378"/>
        <dbReference type="ChEBI" id="CHEBI:55376"/>
        <dbReference type="ChEBI" id="CHEBI:57783"/>
        <dbReference type="ChEBI" id="CHEBI:58349"/>
        <dbReference type="ChEBI" id="CHEBI:60344"/>
        <dbReference type="EC" id="1.6.2.4"/>
    </reaction>
</comment>
<protein>
    <recommendedName>
        <fullName evidence="16">Bifunctional cytochrome P450/NADPH--P450 reductase</fullName>
    </recommendedName>
    <domain>
        <recommendedName>
            <fullName evidence="16">Cytochrome P450</fullName>
            <ecNumber evidence="16">1.14.14.1</ecNumber>
        </recommendedName>
    </domain>
    <domain>
        <recommendedName>
            <fullName evidence="16">NADPH--cytochrome P450 reductase</fullName>
            <ecNumber evidence="16">1.6.2.4</ecNumber>
        </recommendedName>
    </domain>
</protein>
<dbReference type="CDD" id="cd11068">
    <property type="entry name" value="CYP120A1"/>
    <property type="match status" value="1"/>
</dbReference>
<keyword evidence="13" id="KW-0028">Amino-acid biosynthesis</keyword>
<keyword evidence="8 16" id="KW-0521">NADP</keyword>
<dbReference type="PANTHER" id="PTHR19384">
    <property type="entry name" value="NITRIC OXIDE SYNTHASE-RELATED"/>
    <property type="match status" value="1"/>
</dbReference>
<dbReference type="Pfam" id="PF00667">
    <property type="entry name" value="FAD_binding_1"/>
    <property type="match status" value="1"/>
</dbReference>
<dbReference type="EC" id="1.6.2.4" evidence="16"/>
<evidence type="ECO:0000313" key="21">
    <source>
        <dbReference type="EMBL" id="SDS64604.1"/>
    </source>
</evidence>
<dbReference type="Gene3D" id="1.20.990.10">
    <property type="entry name" value="NADPH-cytochrome p450 Reductase, Chain A, domain 3"/>
    <property type="match status" value="1"/>
</dbReference>
<dbReference type="GO" id="GO:0010181">
    <property type="term" value="F:FMN binding"/>
    <property type="evidence" value="ECO:0007669"/>
    <property type="project" value="UniProtKB-UniRule"/>
</dbReference>
<organism evidence="21 22">
    <name type="scientific">Bradyrhizobium canariense</name>
    <dbReference type="NCBI Taxonomy" id="255045"/>
    <lineage>
        <taxon>Bacteria</taxon>
        <taxon>Pseudomonadati</taxon>
        <taxon>Pseudomonadota</taxon>
        <taxon>Alphaproteobacteria</taxon>
        <taxon>Hyphomicrobiales</taxon>
        <taxon>Nitrobacteraceae</taxon>
        <taxon>Bradyrhizobium</taxon>
    </lineage>
</organism>
<evidence type="ECO:0000256" key="3">
    <source>
        <dbReference type="ARBA" id="ARBA00022617"/>
    </source>
</evidence>
<accession>A0A1H1TWV3</accession>
<dbReference type="PRINTS" id="PR00369">
    <property type="entry name" value="FLAVODOXIN"/>
</dbReference>
<dbReference type="InterPro" id="IPR001128">
    <property type="entry name" value="Cyt_P450"/>
</dbReference>
<evidence type="ECO:0000256" key="17">
    <source>
        <dbReference type="PIRSR" id="PIRSR000209-1"/>
    </source>
</evidence>
<evidence type="ECO:0000256" key="14">
    <source>
        <dbReference type="ARBA" id="ARBA00049342"/>
    </source>
</evidence>
<dbReference type="Proteomes" id="UP000243904">
    <property type="component" value="Chromosome I"/>
</dbReference>
<dbReference type="GO" id="GO:0070330">
    <property type="term" value="F:aromatase activity"/>
    <property type="evidence" value="ECO:0007669"/>
    <property type="project" value="UniProtKB-UniRule"/>
</dbReference>
<keyword evidence="9 16" id="KW-0249">Electron transport</keyword>
<dbReference type="GO" id="GO:0005506">
    <property type="term" value="F:iron ion binding"/>
    <property type="evidence" value="ECO:0007669"/>
    <property type="project" value="UniProtKB-UniRule"/>
</dbReference>
<dbReference type="RefSeq" id="WP_146687602.1">
    <property type="nucleotide sequence ID" value="NZ_LT629750.1"/>
</dbReference>
<evidence type="ECO:0000256" key="9">
    <source>
        <dbReference type="ARBA" id="ARBA00022982"/>
    </source>
</evidence>
<keyword evidence="4 16" id="KW-0285">Flavoprotein</keyword>
<evidence type="ECO:0000256" key="13">
    <source>
        <dbReference type="ARBA" id="ARBA00023192"/>
    </source>
</evidence>
<evidence type="ECO:0000256" key="6">
    <source>
        <dbReference type="ARBA" id="ARBA00022723"/>
    </source>
</evidence>
<dbReference type="Gene3D" id="1.10.630.10">
    <property type="entry name" value="Cytochrome P450"/>
    <property type="match status" value="1"/>
</dbReference>
<dbReference type="EC" id="1.14.14.1" evidence="16"/>
<keyword evidence="6 16" id="KW-0479">Metal-binding</keyword>
<dbReference type="InterPro" id="IPR036396">
    <property type="entry name" value="Cyt_P450_sf"/>
</dbReference>
<dbReference type="PANTHER" id="PTHR19384:SF17">
    <property type="entry name" value="NADPH--CYTOCHROME P450 REDUCTASE"/>
    <property type="match status" value="1"/>
</dbReference>